<feature type="region of interest" description="Disordered" evidence="1">
    <location>
        <begin position="277"/>
        <end position="307"/>
    </location>
</feature>
<reference evidence="2 3" key="1">
    <citation type="journal article" date="2017" name="PLoS Biol.">
        <title>The sea cucumber genome provides insights into morphological evolution and visceral regeneration.</title>
        <authorList>
            <person name="Zhang X."/>
            <person name="Sun L."/>
            <person name="Yuan J."/>
            <person name="Sun Y."/>
            <person name="Gao Y."/>
            <person name="Zhang L."/>
            <person name="Li S."/>
            <person name="Dai H."/>
            <person name="Hamel J.F."/>
            <person name="Liu C."/>
            <person name="Yu Y."/>
            <person name="Liu S."/>
            <person name="Lin W."/>
            <person name="Guo K."/>
            <person name="Jin S."/>
            <person name="Xu P."/>
            <person name="Storey K.B."/>
            <person name="Huan P."/>
            <person name="Zhang T."/>
            <person name="Zhou Y."/>
            <person name="Zhang J."/>
            <person name="Lin C."/>
            <person name="Li X."/>
            <person name="Xing L."/>
            <person name="Huo D."/>
            <person name="Sun M."/>
            <person name="Wang L."/>
            <person name="Mercier A."/>
            <person name="Li F."/>
            <person name="Yang H."/>
            <person name="Xiang J."/>
        </authorList>
    </citation>
    <scope>NUCLEOTIDE SEQUENCE [LARGE SCALE GENOMIC DNA]</scope>
    <source>
        <strain evidence="2">Shaxun</strain>
        <tissue evidence="2">Muscle</tissue>
    </source>
</reference>
<sequence>MRHRWFPTFEQDMKGDEEDDVSVEQNRRHSYPLSHELAVRQTSASSKCDEEPTGFSSNQEEFGVTEKVDHVSLFPSHEEDRRKPAIFCRGQQLFQKSPPLVQRRNFNQDGLFLDQSFQKYAQSGSLRSLRVKQTLPSDSEGPQTKHKVVRTDSMHHASTSNSKQQSFMSTGSFVISAQDLLPQRDKSEVERAGCSTTGNSSQREYSLTDSESMRLHDNHKMAAGMTKQSHPKQVQGSKTCKPDVAAYSVDSFRPDGVRRKLLKQGIGYVTRDEYLDDVDSENQGREISYTRENRYPSNDENEPRQTELSRVKMTIKQHQELLAILDSSPFCSFPSESRNCVSDQTDTSQRHLVETYGDEEILSTQPFHVQSSEQGNYLVNQCNPSETQQSADASPVATTQPFVIPSPVETPPGASWTQMELDLETLVSGSDAKLAIQVVEMMKLI</sequence>
<gene>
    <name evidence="2" type="ORF">BSL78_10003</name>
</gene>
<name>A0A2G8KYJ2_STIJA</name>
<feature type="region of interest" description="Disordered" evidence="1">
    <location>
        <begin position="1"/>
        <end position="62"/>
    </location>
</feature>
<protein>
    <submittedName>
        <fullName evidence="2">Uncharacterized protein</fullName>
    </submittedName>
</protein>
<evidence type="ECO:0000256" key="1">
    <source>
        <dbReference type="SAM" id="MobiDB-lite"/>
    </source>
</evidence>
<dbReference type="Proteomes" id="UP000230750">
    <property type="component" value="Unassembled WGS sequence"/>
</dbReference>
<feature type="compositionally biased region" description="Basic and acidic residues" evidence="1">
    <location>
        <begin position="282"/>
        <end position="294"/>
    </location>
</feature>
<dbReference type="AlphaFoldDB" id="A0A2G8KYJ2"/>
<comment type="caution">
    <text evidence="2">The sequence shown here is derived from an EMBL/GenBank/DDBJ whole genome shotgun (WGS) entry which is preliminary data.</text>
</comment>
<evidence type="ECO:0000313" key="2">
    <source>
        <dbReference type="EMBL" id="PIK53084.1"/>
    </source>
</evidence>
<proteinExistence type="predicted"/>
<feature type="compositionally biased region" description="Polar residues" evidence="1">
    <location>
        <begin position="194"/>
        <end position="210"/>
    </location>
</feature>
<feature type="region of interest" description="Disordered" evidence="1">
    <location>
        <begin position="133"/>
        <end position="167"/>
    </location>
</feature>
<dbReference type="EMBL" id="MRZV01000301">
    <property type="protein sequence ID" value="PIK53084.1"/>
    <property type="molecule type" value="Genomic_DNA"/>
</dbReference>
<feature type="region of interest" description="Disordered" evidence="1">
    <location>
        <begin position="181"/>
        <end position="210"/>
    </location>
</feature>
<feature type="compositionally biased region" description="Polar residues" evidence="1">
    <location>
        <begin position="156"/>
        <end position="167"/>
    </location>
</feature>
<organism evidence="2 3">
    <name type="scientific">Stichopus japonicus</name>
    <name type="common">Sea cucumber</name>
    <dbReference type="NCBI Taxonomy" id="307972"/>
    <lineage>
        <taxon>Eukaryota</taxon>
        <taxon>Metazoa</taxon>
        <taxon>Echinodermata</taxon>
        <taxon>Eleutherozoa</taxon>
        <taxon>Echinozoa</taxon>
        <taxon>Holothuroidea</taxon>
        <taxon>Aspidochirotacea</taxon>
        <taxon>Aspidochirotida</taxon>
        <taxon>Stichopodidae</taxon>
        <taxon>Apostichopus</taxon>
    </lineage>
</organism>
<accession>A0A2G8KYJ2</accession>
<keyword evidence="3" id="KW-1185">Reference proteome</keyword>
<evidence type="ECO:0000313" key="3">
    <source>
        <dbReference type="Proteomes" id="UP000230750"/>
    </source>
</evidence>
<feature type="compositionally biased region" description="Basic and acidic residues" evidence="1">
    <location>
        <begin position="182"/>
        <end position="191"/>
    </location>
</feature>